<accession>A0A069QGW1</accession>
<gene>
    <name evidence="1" type="ORF">HMPREF1991_01900</name>
</gene>
<dbReference type="AlphaFoldDB" id="A0A069QGW1"/>
<keyword evidence="2" id="KW-1185">Reference proteome</keyword>
<sequence length="55" mass="6066">MLLRGKGFDAKTNSPLFVWFVVPSSNVSLALRILLAKLAFLPYIYGVGHVVFSVI</sequence>
<proteinExistence type="predicted"/>
<name>A0A069QGW1_HOYLO</name>
<dbReference type="HOGENOM" id="CLU_3028495_0_0_10"/>
<dbReference type="PATRIC" id="fig|1122985.7.peg.1973"/>
<dbReference type="EMBL" id="JNGW01000080">
    <property type="protein sequence ID" value="KDR52025.1"/>
    <property type="molecule type" value="Genomic_DNA"/>
</dbReference>
<dbReference type="Proteomes" id="UP000027442">
    <property type="component" value="Unassembled WGS sequence"/>
</dbReference>
<organism evidence="1 2">
    <name type="scientific">Hoylesella loescheii DSM 19665 = JCM 12249 = ATCC 15930</name>
    <dbReference type="NCBI Taxonomy" id="1122985"/>
    <lineage>
        <taxon>Bacteria</taxon>
        <taxon>Pseudomonadati</taxon>
        <taxon>Bacteroidota</taxon>
        <taxon>Bacteroidia</taxon>
        <taxon>Bacteroidales</taxon>
        <taxon>Prevotellaceae</taxon>
        <taxon>Hoylesella</taxon>
    </lineage>
</organism>
<protein>
    <submittedName>
        <fullName evidence="1">Uncharacterized protein</fullName>
    </submittedName>
</protein>
<evidence type="ECO:0000313" key="1">
    <source>
        <dbReference type="EMBL" id="KDR52025.1"/>
    </source>
</evidence>
<reference evidence="1 2" key="1">
    <citation type="submission" date="2013-08" db="EMBL/GenBank/DDBJ databases">
        <authorList>
            <person name="Weinstock G."/>
            <person name="Sodergren E."/>
            <person name="Wylie T."/>
            <person name="Fulton L."/>
            <person name="Fulton R."/>
            <person name="Fronick C."/>
            <person name="O'Laughlin M."/>
            <person name="Godfrey J."/>
            <person name="Miner T."/>
            <person name="Herter B."/>
            <person name="Appelbaum E."/>
            <person name="Cordes M."/>
            <person name="Lek S."/>
            <person name="Wollam A."/>
            <person name="Pepin K.H."/>
            <person name="Palsikar V.B."/>
            <person name="Mitreva M."/>
            <person name="Wilson R.K."/>
        </authorList>
    </citation>
    <scope>NUCLEOTIDE SEQUENCE [LARGE SCALE GENOMIC DNA]</scope>
    <source>
        <strain evidence="1 2">ATCC 15930</strain>
    </source>
</reference>
<evidence type="ECO:0000313" key="2">
    <source>
        <dbReference type="Proteomes" id="UP000027442"/>
    </source>
</evidence>
<comment type="caution">
    <text evidence="1">The sequence shown here is derived from an EMBL/GenBank/DDBJ whole genome shotgun (WGS) entry which is preliminary data.</text>
</comment>